<dbReference type="STRING" id="535722.E4UYF0"/>
<dbReference type="Proteomes" id="UP000002669">
    <property type="component" value="Unassembled WGS sequence"/>
</dbReference>
<dbReference type="VEuPathDB" id="FungiDB:MGYG_05115"/>
<evidence type="ECO:0000259" key="1">
    <source>
        <dbReference type="PROSITE" id="PS51186"/>
    </source>
</evidence>
<dbReference type="Pfam" id="PF13508">
    <property type="entry name" value="Acetyltransf_7"/>
    <property type="match status" value="1"/>
</dbReference>
<dbReference type="InParanoid" id="E4UYF0"/>
<evidence type="ECO:0000313" key="3">
    <source>
        <dbReference type="Proteomes" id="UP000002669"/>
    </source>
</evidence>
<dbReference type="PANTHER" id="PTHR42791:SF14">
    <property type="entry name" value="N-ACETYLTRANSFERASE DOMAIN-CONTAINING PROTEIN"/>
    <property type="match status" value="1"/>
</dbReference>
<sequence length="219" mass="24527">MAVHEILPCSPTDTAEMAALERAAYGSKPYTRLMFGEPNASSLNARAQRFAQIMVRPSSRWFKVMSDDGKIIGIALWEFRTEPDWIKHLEAPEKADEYVETGEEGLPESGFAARRASLGWLYSVRKRKMAGKGHILLNLLAVHPDYQRRGIGGALLRHGLEEVKKSGLPAWLESSRDGFPLYKAHGFEIVETVCWRMADYGGTEEDGDIKSWAMIKEAA</sequence>
<dbReference type="PROSITE" id="PS51186">
    <property type="entry name" value="GNAT"/>
    <property type="match status" value="1"/>
</dbReference>
<evidence type="ECO:0000313" key="2">
    <source>
        <dbReference type="EMBL" id="EFR02113.1"/>
    </source>
</evidence>
<feature type="domain" description="N-acetyltransferase" evidence="1">
    <location>
        <begin position="4"/>
        <end position="219"/>
    </location>
</feature>
<dbReference type="AlphaFoldDB" id="E4UYF0"/>
<dbReference type="RefSeq" id="XP_003172524.1">
    <property type="nucleotide sequence ID" value="XM_003172476.1"/>
</dbReference>
<reference evidence="3" key="1">
    <citation type="journal article" date="2012" name="MBio">
        <title>Comparative genome analysis of Trichophyton rubrum and related dermatophytes reveals candidate genes involved in infection.</title>
        <authorList>
            <person name="Martinez D.A."/>
            <person name="Oliver B.G."/>
            <person name="Graeser Y."/>
            <person name="Goldberg J.M."/>
            <person name="Li W."/>
            <person name="Martinez-Rossi N.M."/>
            <person name="Monod M."/>
            <person name="Shelest E."/>
            <person name="Barton R.C."/>
            <person name="Birch E."/>
            <person name="Brakhage A.A."/>
            <person name="Chen Z."/>
            <person name="Gurr S.J."/>
            <person name="Heiman D."/>
            <person name="Heitman J."/>
            <person name="Kosti I."/>
            <person name="Rossi A."/>
            <person name="Saif S."/>
            <person name="Samalova M."/>
            <person name="Saunders C.W."/>
            <person name="Shea T."/>
            <person name="Summerbell R.C."/>
            <person name="Xu J."/>
            <person name="Young S."/>
            <person name="Zeng Q."/>
            <person name="Birren B.W."/>
            <person name="Cuomo C.A."/>
            <person name="White T.C."/>
        </authorList>
    </citation>
    <scope>NUCLEOTIDE SEQUENCE [LARGE SCALE GENOMIC DNA]</scope>
    <source>
        <strain evidence="3">ATCC MYA-4604 / CBS 118893</strain>
    </source>
</reference>
<protein>
    <recommendedName>
        <fullName evidence="1">N-acetyltransferase domain-containing protein</fullName>
    </recommendedName>
</protein>
<accession>E4UYF0</accession>
<dbReference type="SUPFAM" id="SSF55729">
    <property type="entry name" value="Acyl-CoA N-acyltransferases (Nat)"/>
    <property type="match status" value="1"/>
</dbReference>
<keyword evidence="3" id="KW-1185">Reference proteome</keyword>
<dbReference type="CDD" id="cd04301">
    <property type="entry name" value="NAT_SF"/>
    <property type="match status" value="1"/>
</dbReference>
<dbReference type="OMA" id="FNWLYGV"/>
<proteinExistence type="predicted"/>
<dbReference type="HOGENOM" id="CLU_060131_6_5_1"/>
<dbReference type="PANTHER" id="PTHR42791">
    <property type="entry name" value="GNAT FAMILY ACETYLTRANSFERASE"/>
    <property type="match status" value="1"/>
</dbReference>
<dbReference type="eggNOG" id="ENOG502SQRM">
    <property type="taxonomic scope" value="Eukaryota"/>
</dbReference>
<dbReference type="InterPro" id="IPR052523">
    <property type="entry name" value="Trichothecene_AcTrans"/>
</dbReference>
<name>E4UYF0_ARTGP</name>
<dbReference type="EMBL" id="DS989825">
    <property type="protein sequence ID" value="EFR02113.1"/>
    <property type="molecule type" value="Genomic_DNA"/>
</dbReference>
<dbReference type="InterPro" id="IPR000182">
    <property type="entry name" value="GNAT_dom"/>
</dbReference>
<dbReference type="OrthoDB" id="2115692at2759"/>
<dbReference type="GO" id="GO:0016747">
    <property type="term" value="F:acyltransferase activity, transferring groups other than amino-acyl groups"/>
    <property type="evidence" value="ECO:0007669"/>
    <property type="project" value="InterPro"/>
</dbReference>
<dbReference type="Gene3D" id="3.40.630.30">
    <property type="match status" value="1"/>
</dbReference>
<gene>
    <name evidence="2" type="ORF">MGYG_05115</name>
</gene>
<dbReference type="InterPro" id="IPR016181">
    <property type="entry name" value="Acyl_CoA_acyltransferase"/>
</dbReference>
<organism evidence="3">
    <name type="scientific">Arthroderma gypseum (strain ATCC MYA-4604 / CBS 118893)</name>
    <name type="common">Microsporum gypseum</name>
    <dbReference type="NCBI Taxonomy" id="535722"/>
    <lineage>
        <taxon>Eukaryota</taxon>
        <taxon>Fungi</taxon>
        <taxon>Dikarya</taxon>
        <taxon>Ascomycota</taxon>
        <taxon>Pezizomycotina</taxon>
        <taxon>Eurotiomycetes</taxon>
        <taxon>Eurotiomycetidae</taxon>
        <taxon>Onygenales</taxon>
        <taxon>Arthrodermataceae</taxon>
        <taxon>Nannizzia</taxon>
    </lineage>
</organism>
<dbReference type="GeneID" id="10027796"/>